<organism evidence="1 2">
    <name type="scientific">Fibrisoma limi BUZ 3</name>
    <dbReference type="NCBI Taxonomy" id="1185876"/>
    <lineage>
        <taxon>Bacteria</taxon>
        <taxon>Pseudomonadati</taxon>
        <taxon>Bacteroidota</taxon>
        <taxon>Cytophagia</taxon>
        <taxon>Cytophagales</taxon>
        <taxon>Spirosomataceae</taxon>
        <taxon>Fibrisoma</taxon>
    </lineage>
</organism>
<dbReference type="OrthoDB" id="9764953at2"/>
<dbReference type="AlphaFoldDB" id="I2GPR6"/>
<evidence type="ECO:0000313" key="1">
    <source>
        <dbReference type="EMBL" id="CCH55894.1"/>
    </source>
</evidence>
<name>I2GPR6_9BACT</name>
<reference evidence="1 2" key="1">
    <citation type="journal article" date="2012" name="J. Bacteriol.">
        <title>Genome Sequence of the Filamentous Bacterium Fibrisoma limi BUZ 3T.</title>
        <authorList>
            <person name="Filippini M."/>
            <person name="Qi W."/>
            <person name="Jaenicke S."/>
            <person name="Goesmann A."/>
            <person name="Smits T.H."/>
            <person name="Bagheri H.C."/>
        </authorList>
    </citation>
    <scope>NUCLEOTIDE SEQUENCE [LARGE SCALE GENOMIC DNA]</scope>
    <source>
        <strain evidence="2">BUZ 3T</strain>
    </source>
</reference>
<evidence type="ECO:0008006" key="3">
    <source>
        <dbReference type="Google" id="ProtNLM"/>
    </source>
</evidence>
<sequence>MKKLLLVVLTVFCQTLWGQTIQNVKVVGATTSPAEVPPGATFLVSFDAKNFKCPETKFKIDFIQTGSLAVVSSSTITASPASLVMPSNAPQNKLYQIKVSSVRPAECRVDPLATGNLLTVRAVGPATPPTLPDSIEASPGVVTVLGVDETKFNPAEVQVTLNLTGAQFSNDPTDLSTYINGDFVPTKNLSITPNSISFGLSLKEGFNNFFFHTVDKQGLGIEGTYKLWSGSQSLVVNAINQANNPVNDASVKVVLSDDEIVVAEGKTVNGSVVFPNIPNRTLIVTASTSDNLFGVAGTVGGAGVTVRLTPIKTPNPINNNDFSLGTQGWDIGTAPVTIIPHQEANAQQFSITASNQDMKVSTAGEGPQNVSRTFITKKGTKNVTVRYQFITSEVPGGYFGSQYNDYYSIAIRSEKGKANQSEQKTMNGLGLGAFEYSSGATAFRELSLPVSVEGDVVHIDAEVANVADGLYDSYIVIDFVEERQVTITKKKLIDPDRTHTLSHLSIDNHSYFEGFVPVYGQITVEGPAEDKITSLQLQVYQGQTLINSANLHETAQSILFQTFGEDEKVEITTNRLLFNLPSRAPLNADGQVLLKLRVETEKSTQAVSVDYGSFANMMLARNLPRYSTDDDANEGGDMWGLPSMITYVSSLPANWSYNDISNMNGNVFPPHGSHRDGLDIDGYFAGYNARNAAVAQQFIDFLKTPAGSDAQAIFVAFEKTPTDTFWQTIKDATVNGSPVTNIIQRDMGHTTHFHLRKRPAAQANLVALNKKVRARQAARQQESSQVVNIYPNPASLSQSSINIKVNAIPNAIVEAEVLNLFGYSLKKLSGRSTSGEVNLMLNVDNRSIAPGMYLIKIHVPGKPVETKRLVVTD</sequence>
<dbReference type="eggNOG" id="ENOG502Z94N">
    <property type="taxonomic scope" value="Bacteria"/>
</dbReference>
<proteinExistence type="predicted"/>
<gene>
    <name evidence="1" type="ORF">BN8_05192</name>
</gene>
<dbReference type="InterPro" id="IPR026444">
    <property type="entry name" value="Secre_tail"/>
</dbReference>
<keyword evidence="2" id="KW-1185">Reference proteome</keyword>
<dbReference type="InterPro" id="IPR009045">
    <property type="entry name" value="Zn_M74/Hedgehog-like"/>
</dbReference>
<dbReference type="RefSeq" id="WP_009284459.1">
    <property type="nucleotide sequence ID" value="NZ_CAIT01000009.1"/>
</dbReference>
<dbReference type="SUPFAM" id="SSF55166">
    <property type="entry name" value="Hedgehog/DD-peptidase"/>
    <property type="match status" value="1"/>
</dbReference>
<evidence type="ECO:0000313" key="2">
    <source>
        <dbReference type="Proteomes" id="UP000009309"/>
    </source>
</evidence>
<protein>
    <recommendedName>
        <fullName evidence="3">Secretion system C-terminal sorting domain-containing protein</fullName>
    </recommendedName>
</protein>
<comment type="caution">
    <text evidence="1">The sequence shown here is derived from an EMBL/GenBank/DDBJ whole genome shotgun (WGS) entry which is preliminary data.</text>
</comment>
<dbReference type="Gene3D" id="3.30.1380.10">
    <property type="match status" value="1"/>
</dbReference>
<dbReference type="EMBL" id="CAIT01000009">
    <property type="protein sequence ID" value="CCH55894.1"/>
    <property type="molecule type" value="Genomic_DNA"/>
</dbReference>
<accession>I2GPR6</accession>
<dbReference type="Proteomes" id="UP000009309">
    <property type="component" value="Unassembled WGS sequence"/>
</dbReference>
<dbReference type="NCBIfam" id="TIGR04183">
    <property type="entry name" value="Por_Secre_tail"/>
    <property type="match status" value="1"/>
</dbReference>